<comment type="cofactor">
    <cofactor evidence="1">
        <name>Mg(2+)</name>
        <dbReference type="ChEBI" id="CHEBI:18420"/>
    </cofactor>
</comment>
<dbReference type="Pfam" id="PF09202">
    <property type="entry name" value="Rio2_N"/>
    <property type="match status" value="1"/>
</dbReference>
<dbReference type="SMART" id="SM00090">
    <property type="entry name" value="RIO"/>
    <property type="match status" value="2"/>
</dbReference>
<organism evidence="23 24">
    <name type="scientific">Adineta ricciae</name>
    <name type="common">Rotifer</name>
    <dbReference type="NCBI Taxonomy" id="249248"/>
    <lineage>
        <taxon>Eukaryota</taxon>
        <taxon>Metazoa</taxon>
        <taxon>Spiralia</taxon>
        <taxon>Gnathifera</taxon>
        <taxon>Rotifera</taxon>
        <taxon>Eurotatoria</taxon>
        <taxon>Bdelloidea</taxon>
        <taxon>Adinetida</taxon>
        <taxon>Adinetidae</taxon>
        <taxon>Adineta</taxon>
    </lineage>
</organism>
<dbReference type="Gene3D" id="1.10.510.10">
    <property type="entry name" value="Transferase(Phosphotransferase) domain 1"/>
    <property type="match status" value="1"/>
</dbReference>
<dbReference type="Gene3D" id="3.30.200.20">
    <property type="entry name" value="Phosphorylase Kinase, domain 1"/>
    <property type="match status" value="2"/>
</dbReference>
<keyword evidence="7" id="KW-0723">Serine/threonine-protein kinase</keyword>
<comment type="subcellular location">
    <subcellularLocation>
        <location evidence="2">Cytoplasm</location>
    </subcellularLocation>
</comment>
<dbReference type="GO" id="GO:0004674">
    <property type="term" value="F:protein serine/threonine kinase activity"/>
    <property type="evidence" value="ECO:0007669"/>
    <property type="project" value="UniProtKB-KW"/>
</dbReference>
<evidence type="ECO:0000256" key="7">
    <source>
        <dbReference type="ARBA" id="ARBA00022527"/>
    </source>
</evidence>
<evidence type="ECO:0000256" key="13">
    <source>
        <dbReference type="ARBA" id="ARBA00022840"/>
    </source>
</evidence>
<keyword evidence="5" id="KW-0963">Cytoplasm</keyword>
<evidence type="ECO:0000256" key="8">
    <source>
        <dbReference type="ARBA" id="ARBA00022553"/>
    </source>
</evidence>
<dbReference type="Proteomes" id="UP000663852">
    <property type="component" value="Unassembled WGS sequence"/>
</dbReference>
<keyword evidence="10" id="KW-0479">Metal-binding</keyword>
<dbReference type="OrthoDB" id="10258631at2759"/>
<dbReference type="PANTHER" id="PTHR45852:SF1">
    <property type="entry name" value="SERINE_THREONINE-PROTEIN KINASE RIO2"/>
    <property type="match status" value="1"/>
</dbReference>
<dbReference type="GO" id="GO:0005829">
    <property type="term" value="C:cytosol"/>
    <property type="evidence" value="ECO:0007669"/>
    <property type="project" value="TreeGrafter"/>
</dbReference>
<evidence type="ECO:0000256" key="15">
    <source>
        <dbReference type="ARBA" id="ARBA00047899"/>
    </source>
</evidence>
<dbReference type="FunFam" id="1.10.10.10:FF:000053">
    <property type="entry name" value="Serine/threonine-protein kinase RIO2"/>
    <property type="match status" value="2"/>
</dbReference>
<dbReference type="InterPro" id="IPR015285">
    <property type="entry name" value="RIO2_wHTH_N"/>
</dbReference>
<dbReference type="InterPro" id="IPR000687">
    <property type="entry name" value="RIO_kinase"/>
</dbReference>
<dbReference type="SUPFAM" id="SSF46785">
    <property type="entry name" value="Winged helix' DNA-binding domain"/>
    <property type="match status" value="2"/>
</dbReference>
<dbReference type="InterPro" id="IPR030484">
    <property type="entry name" value="Rio2"/>
</dbReference>
<sequence length="717" mass="83273">MGKFDVSLIRYLSSEDYRVLTAIEMGMRNHELVPLQLLAVIASLKHGGCHKVLRELVRYKLVAYDATARRKSCNNEGYRLTNLGYDYLALKALASRDIIHSVGNQIGVGKESDVYIVANENDEQMILKLHRLGRTCFRQLKNKRDYLKHRQGYSWLYLARLAAMKEFAFMKTLYEHEFPVPKPIDFNRHCVVMELIDGYPLCSIKDIDKPGKIYDDLMSIIIRLASYGLIHSDFNEFNLMISDDDYRVLTAIEMGMRNHELVPLQLLAVIASLKHGGCHKVLRELVRYKLVAYDATARRKSCNNEGYRLTNLGYDYLALKALASRDIIHSVGNQIGVGKESDVYIVANENDEQMILKLHRLGRTCFRQLKNKRDYLKHRQGYSWLYLARLAAMKEFAFMKTLYEHEFPVPKPIDFNRHCVVMELIDGYPLCSIKDIDKPGKIYDDLMSIIIRLASYGLIHSDFNEFNLMISDDGKITMIDFPQMVSISHLNAEYYFDRDVQCIRDFFRRRFEFETDVYPKFADIKRIHSLDNDVRASGFTKELEKQFEEVSETIGLRQDAQHSDHSFEEEEEEEESEIEEEEEEEEEEQVKSSLSSPPQPETEQVTKLIKIIDTNHLLSAPTVEELAENKNYLFKPFHDENKQEASDDDSDDMKSTVSTTQKLSALSIDKDYVRAKVKQSLKKKLKQQHRRLCTKGEAALVTAQRRDQKETIQLHLE</sequence>
<gene>
    <name evidence="23" type="ORF">EDS130_LOCUS41074</name>
</gene>
<keyword evidence="8" id="KW-0597">Phosphoprotein</keyword>
<name>A0A815RCP5_ADIRI</name>
<proteinExistence type="inferred from homology"/>
<dbReference type="Pfam" id="PF01163">
    <property type="entry name" value="RIO1"/>
    <property type="match status" value="2"/>
</dbReference>
<feature type="domain" description="RIO kinase" evidence="22">
    <location>
        <begin position="300"/>
        <end position="526"/>
    </location>
</feature>
<evidence type="ECO:0000259" key="22">
    <source>
        <dbReference type="SMART" id="SM00090"/>
    </source>
</evidence>
<keyword evidence="6" id="KW-0690">Ribosome biogenesis</keyword>
<evidence type="ECO:0000313" key="24">
    <source>
        <dbReference type="Proteomes" id="UP000663852"/>
    </source>
</evidence>
<evidence type="ECO:0000256" key="10">
    <source>
        <dbReference type="ARBA" id="ARBA00022723"/>
    </source>
</evidence>
<comment type="similarity">
    <text evidence="3">Belongs to the protein kinase superfamily. RIO-type Ser/Thr kinase family.</text>
</comment>
<evidence type="ECO:0000256" key="18">
    <source>
        <dbReference type="ARBA" id="ARBA00068353"/>
    </source>
</evidence>
<evidence type="ECO:0000256" key="16">
    <source>
        <dbReference type="ARBA" id="ARBA00048679"/>
    </source>
</evidence>
<evidence type="ECO:0000256" key="9">
    <source>
        <dbReference type="ARBA" id="ARBA00022679"/>
    </source>
</evidence>
<evidence type="ECO:0000256" key="6">
    <source>
        <dbReference type="ARBA" id="ARBA00022517"/>
    </source>
</evidence>
<comment type="catalytic activity">
    <reaction evidence="15">
        <text>L-threonyl-[protein] + ATP = O-phospho-L-threonyl-[protein] + ADP + H(+)</text>
        <dbReference type="Rhea" id="RHEA:46608"/>
        <dbReference type="Rhea" id="RHEA-COMP:11060"/>
        <dbReference type="Rhea" id="RHEA-COMP:11605"/>
        <dbReference type="ChEBI" id="CHEBI:15378"/>
        <dbReference type="ChEBI" id="CHEBI:30013"/>
        <dbReference type="ChEBI" id="CHEBI:30616"/>
        <dbReference type="ChEBI" id="CHEBI:61977"/>
        <dbReference type="ChEBI" id="CHEBI:456216"/>
        <dbReference type="EC" id="2.7.11.1"/>
    </reaction>
</comment>
<reference evidence="23" key="1">
    <citation type="submission" date="2021-02" db="EMBL/GenBank/DDBJ databases">
        <authorList>
            <person name="Nowell W R."/>
        </authorList>
    </citation>
    <scope>NUCLEOTIDE SEQUENCE</scope>
</reference>
<dbReference type="SUPFAM" id="SSF56112">
    <property type="entry name" value="Protein kinase-like (PK-like)"/>
    <property type="match status" value="2"/>
</dbReference>
<dbReference type="GO" id="GO:0005634">
    <property type="term" value="C:nucleus"/>
    <property type="evidence" value="ECO:0007669"/>
    <property type="project" value="TreeGrafter"/>
</dbReference>
<keyword evidence="14" id="KW-0460">Magnesium</keyword>
<dbReference type="InterPro" id="IPR036388">
    <property type="entry name" value="WH-like_DNA-bd_sf"/>
</dbReference>
<dbReference type="InterPro" id="IPR018934">
    <property type="entry name" value="RIO_dom"/>
</dbReference>
<evidence type="ECO:0000256" key="2">
    <source>
        <dbReference type="ARBA" id="ARBA00004496"/>
    </source>
</evidence>
<evidence type="ECO:0000256" key="5">
    <source>
        <dbReference type="ARBA" id="ARBA00022490"/>
    </source>
</evidence>
<accession>A0A815RCP5</accession>
<dbReference type="InterPro" id="IPR036390">
    <property type="entry name" value="WH_DNA-bd_sf"/>
</dbReference>
<dbReference type="EC" id="2.7.11.1" evidence="4"/>
<protein>
    <recommendedName>
        <fullName evidence="18">Serine/threonine-protein kinase RIO2</fullName>
        <ecNumber evidence="4">2.7.11.1</ecNumber>
    </recommendedName>
    <alternativeName>
        <fullName evidence="20">RIO kinase 2</fullName>
    </alternativeName>
    <alternativeName>
        <fullName evidence="19">Serine/threonine-protein kinase rio2</fullName>
    </alternativeName>
</protein>
<keyword evidence="11" id="KW-0547">Nucleotide-binding</keyword>
<keyword evidence="12" id="KW-0418">Kinase</keyword>
<dbReference type="GO" id="GO:0005524">
    <property type="term" value="F:ATP binding"/>
    <property type="evidence" value="ECO:0007669"/>
    <property type="project" value="UniProtKB-KW"/>
</dbReference>
<evidence type="ECO:0000256" key="1">
    <source>
        <dbReference type="ARBA" id="ARBA00001946"/>
    </source>
</evidence>
<evidence type="ECO:0000256" key="14">
    <source>
        <dbReference type="ARBA" id="ARBA00022842"/>
    </source>
</evidence>
<keyword evidence="9" id="KW-0808">Transferase</keyword>
<feature type="domain" description="RIO kinase" evidence="22">
    <location>
        <begin position="71"/>
        <end position="272"/>
    </location>
</feature>
<evidence type="ECO:0000256" key="21">
    <source>
        <dbReference type="SAM" id="MobiDB-lite"/>
    </source>
</evidence>
<dbReference type="GO" id="GO:0046872">
    <property type="term" value="F:metal ion binding"/>
    <property type="evidence" value="ECO:0007669"/>
    <property type="project" value="UniProtKB-KW"/>
</dbReference>
<evidence type="ECO:0000256" key="3">
    <source>
        <dbReference type="ARBA" id="ARBA00009196"/>
    </source>
</evidence>
<feature type="compositionally biased region" description="Acidic residues" evidence="21">
    <location>
        <begin position="567"/>
        <end position="588"/>
    </location>
</feature>
<dbReference type="AlphaFoldDB" id="A0A815RCP5"/>
<dbReference type="FunFam" id="1.10.510.10:FF:000307">
    <property type="entry name" value="Serine/threonine-protein kinase RIO2"/>
    <property type="match status" value="1"/>
</dbReference>
<evidence type="ECO:0000256" key="20">
    <source>
        <dbReference type="ARBA" id="ARBA00076005"/>
    </source>
</evidence>
<dbReference type="InterPro" id="IPR011009">
    <property type="entry name" value="Kinase-like_dom_sf"/>
</dbReference>
<evidence type="ECO:0000256" key="19">
    <source>
        <dbReference type="ARBA" id="ARBA00068837"/>
    </source>
</evidence>
<comment type="caution">
    <text evidence="23">The sequence shown here is derived from an EMBL/GenBank/DDBJ whole genome shotgun (WGS) entry which is preliminary data.</text>
</comment>
<dbReference type="CDD" id="cd05144">
    <property type="entry name" value="RIO2_C"/>
    <property type="match status" value="2"/>
</dbReference>
<evidence type="ECO:0000256" key="17">
    <source>
        <dbReference type="ARBA" id="ARBA00064676"/>
    </source>
</evidence>
<evidence type="ECO:0000313" key="23">
    <source>
        <dbReference type="EMBL" id="CAF1475386.1"/>
    </source>
</evidence>
<evidence type="ECO:0000256" key="4">
    <source>
        <dbReference type="ARBA" id="ARBA00012513"/>
    </source>
</evidence>
<dbReference type="Gene3D" id="1.10.10.10">
    <property type="entry name" value="Winged helix-like DNA-binding domain superfamily/Winged helix DNA-binding domain"/>
    <property type="match status" value="2"/>
</dbReference>
<feature type="compositionally biased region" description="Polar residues" evidence="21">
    <location>
        <begin position="591"/>
        <end position="604"/>
    </location>
</feature>
<dbReference type="GO" id="GO:0030490">
    <property type="term" value="P:maturation of SSU-rRNA"/>
    <property type="evidence" value="ECO:0007669"/>
    <property type="project" value="TreeGrafter"/>
</dbReference>
<dbReference type="PANTHER" id="PTHR45852">
    <property type="entry name" value="SER/THR-PROTEIN KINASE RIO2"/>
    <property type="match status" value="1"/>
</dbReference>
<comment type="catalytic activity">
    <reaction evidence="16">
        <text>L-seryl-[protein] + ATP = O-phospho-L-seryl-[protein] + ADP + H(+)</text>
        <dbReference type="Rhea" id="RHEA:17989"/>
        <dbReference type="Rhea" id="RHEA-COMP:9863"/>
        <dbReference type="Rhea" id="RHEA-COMP:11604"/>
        <dbReference type="ChEBI" id="CHEBI:15378"/>
        <dbReference type="ChEBI" id="CHEBI:29999"/>
        <dbReference type="ChEBI" id="CHEBI:30616"/>
        <dbReference type="ChEBI" id="CHEBI:83421"/>
        <dbReference type="ChEBI" id="CHEBI:456216"/>
        <dbReference type="EC" id="2.7.11.1"/>
    </reaction>
</comment>
<evidence type="ECO:0000256" key="12">
    <source>
        <dbReference type="ARBA" id="ARBA00022777"/>
    </source>
</evidence>
<keyword evidence="13" id="KW-0067">ATP-binding</keyword>
<dbReference type="GO" id="GO:0030688">
    <property type="term" value="C:preribosome, small subunit precursor"/>
    <property type="evidence" value="ECO:0007669"/>
    <property type="project" value="TreeGrafter"/>
</dbReference>
<comment type="subunit">
    <text evidence="17">Associated with late 40S pre-ribosomal particles. Interacts with PLK1 (via its N-terminus).</text>
</comment>
<evidence type="ECO:0000256" key="11">
    <source>
        <dbReference type="ARBA" id="ARBA00022741"/>
    </source>
</evidence>
<dbReference type="EMBL" id="CAJNOJ010000522">
    <property type="protein sequence ID" value="CAF1475386.1"/>
    <property type="molecule type" value="Genomic_DNA"/>
</dbReference>
<dbReference type="FunFam" id="3.30.200.20:FF:000052">
    <property type="entry name" value="Serine/threonine-protein kinase RIO2"/>
    <property type="match status" value="2"/>
</dbReference>
<feature type="region of interest" description="Disordered" evidence="21">
    <location>
        <begin position="550"/>
        <end position="604"/>
    </location>
</feature>